<comment type="subcellular location">
    <subcellularLocation>
        <location evidence="1">Cell membrane</location>
        <topology evidence="1">Multi-pass membrane protein</topology>
    </subcellularLocation>
</comment>
<comment type="caution">
    <text evidence="9">The sequence shown here is derived from an EMBL/GenBank/DDBJ whole genome shotgun (WGS) entry which is preliminary data.</text>
</comment>
<evidence type="ECO:0000259" key="8">
    <source>
        <dbReference type="PROSITE" id="PS50850"/>
    </source>
</evidence>
<dbReference type="GO" id="GO:0022857">
    <property type="term" value="F:transmembrane transporter activity"/>
    <property type="evidence" value="ECO:0007669"/>
    <property type="project" value="InterPro"/>
</dbReference>
<feature type="transmembrane region" description="Helical" evidence="7">
    <location>
        <begin position="321"/>
        <end position="343"/>
    </location>
</feature>
<evidence type="ECO:0000256" key="7">
    <source>
        <dbReference type="SAM" id="Phobius"/>
    </source>
</evidence>
<feature type="transmembrane region" description="Helical" evidence="7">
    <location>
        <begin position="355"/>
        <end position="377"/>
    </location>
</feature>
<evidence type="ECO:0000256" key="3">
    <source>
        <dbReference type="ARBA" id="ARBA00022475"/>
    </source>
</evidence>
<reference evidence="9 10" key="1">
    <citation type="journal article" date="2016" name="Nat. Commun.">
        <title>Thousands of microbial genomes shed light on interconnected biogeochemical processes in an aquifer system.</title>
        <authorList>
            <person name="Anantharaman K."/>
            <person name="Brown C.T."/>
            <person name="Hug L.A."/>
            <person name="Sharon I."/>
            <person name="Castelle C.J."/>
            <person name="Probst A.J."/>
            <person name="Thomas B.C."/>
            <person name="Singh A."/>
            <person name="Wilkins M.J."/>
            <person name="Karaoz U."/>
            <person name="Brodie E.L."/>
            <person name="Williams K.H."/>
            <person name="Hubbard S.S."/>
            <person name="Banfield J.F."/>
        </authorList>
    </citation>
    <scope>NUCLEOTIDE SEQUENCE [LARGE SCALE GENOMIC DNA]</scope>
</reference>
<dbReference type="STRING" id="1798482.A2763_02360"/>
<dbReference type="PROSITE" id="PS50850">
    <property type="entry name" value="MFS"/>
    <property type="match status" value="1"/>
</dbReference>
<dbReference type="Pfam" id="PF05977">
    <property type="entry name" value="MFS_3"/>
    <property type="match status" value="1"/>
</dbReference>
<dbReference type="EMBL" id="MFKV01000007">
    <property type="protein sequence ID" value="OGG50744.1"/>
    <property type="molecule type" value="Genomic_DNA"/>
</dbReference>
<dbReference type="GO" id="GO:0005886">
    <property type="term" value="C:plasma membrane"/>
    <property type="evidence" value="ECO:0007669"/>
    <property type="project" value="UniProtKB-SubCell"/>
</dbReference>
<keyword evidence="3" id="KW-1003">Cell membrane</keyword>
<dbReference type="PANTHER" id="PTHR23513:SF11">
    <property type="entry name" value="STAPHYLOFERRIN A TRANSPORTER"/>
    <property type="match status" value="1"/>
</dbReference>
<feature type="transmembrane region" description="Helical" evidence="7">
    <location>
        <begin position="90"/>
        <end position="110"/>
    </location>
</feature>
<evidence type="ECO:0000313" key="9">
    <source>
        <dbReference type="EMBL" id="OGG50744.1"/>
    </source>
</evidence>
<evidence type="ECO:0000313" key="10">
    <source>
        <dbReference type="Proteomes" id="UP000178370"/>
    </source>
</evidence>
<feature type="transmembrane region" description="Helical" evidence="7">
    <location>
        <begin position="295"/>
        <end position="315"/>
    </location>
</feature>
<evidence type="ECO:0000256" key="1">
    <source>
        <dbReference type="ARBA" id="ARBA00004651"/>
    </source>
</evidence>
<keyword evidence="4 7" id="KW-0812">Transmembrane</keyword>
<evidence type="ECO:0000256" key="5">
    <source>
        <dbReference type="ARBA" id="ARBA00022989"/>
    </source>
</evidence>
<dbReference type="InterPro" id="IPR010290">
    <property type="entry name" value="TM_effector"/>
</dbReference>
<feature type="transmembrane region" description="Helical" evidence="7">
    <location>
        <begin position="383"/>
        <end position="402"/>
    </location>
</feature>
<evidence type="ECO:0000256" key="6">
    <source>
        <dbReference type="ARBA" id="ARBA00023136"/>
    </source>
</evidence>
<dbReference type="SUPFAM" id="SSF103473">
    <property type="entry name" value="MFS general substrate transporter"/>
    <property type="match status" value="1"/>
</dbReference>
<dbReference type="Proteomes" id="UP000178370">
    <property type="component" value="Unassembled WGS sequence"/>
</dbReference>
<name>A0A1F6CNH2_9BACT</name>
<dbReference type="AlphaFoldDB" id="A0A1F6CNH2"/>
<feature type="domain" description="Major facilitator superfamily (MFS) profile" evidence="8">
    <location>
        <begin position="177"/>
        <end position="431"/>
    </location>
</feature>
<dbReference type="InterPro" id="IPR020846">
    <property type="entry name" value="MFS_dom"/>
</dbReference>
<dbReference type="PANTHER" id="PTHR23513">
    <property type="entry name" value="INTEGRAL MEMBRANE EFFLUX PROTEIN-RELATED"/>
    <property type="match status" value="1"/>
</dbReference>
<feature type="transmembrane region" description="Helical" evidence="7">
    <location>
        <begin position="175"/>
        <end position="200"/>
    </location>
</feature>
<dbReference type="InterPro" id="IPR036259">
    <property type="entry name" value="MFS_trans_sf"/>
</dbReference>
<feature type="transmembrane region" description="Helical" evidence="7">
    <location>
        <begin position="269"/>
        <end position="288"/>
    </location>
</feature>
<sequence>MQGSNMESIQSRLAMMFSSLKIRNYRLYFIGQGFSHIGNWMQTVALGWLVLELTGSGAQLGAILAFRFAPLLLASPIAGSLVDSYEKRKLLYATQWISFALALGMSALVFTDAIEIWMLYVAATLLGLVDAVDRPLRQTFVHEMVGRKELRNAVTLSSTEANLARTIGPVFAGTLIASVGTAFCFFANALSFVVVIAMLLRLRSSELHQEAEVSEGPKDWLSGLRYAASVPMIRTILILMAIIGTFAYEFQVSLPLFAQQTFHGSAADYAALLSAMGAGSVAGGLFTASRREVTALEFAISALLFGLALCVSAVMPTLALATVGMIFVGFFSITLTSVGNTILQLESPSYIRGRVMALWMTALFGSTLIGAPIIGLIGQYAGARWGLAVGGIAAVAAAAFGARELLRHDRLRSVPIEVVVAEEETAENATL</sequence>
<protein>
    <recommendedName>
        <fullName evidence="8">Major facilitator superfamily (MFS) profile domain-containing protein</fullName>
    </recommendedName>
</protein>
<gene>
    <name evidence="9" type="ORF">A2763_02360</name>
</gene>
<organism evidence="9 10">
    <name type="scientific">Candidatus Kaiserbacteria bacterium RIFCSPHIGHO2_01_FULL_54_36</name>
    <dbReference type="NCBI Taxonomy" id="1798482"/>
    <lineage>
        <taxon>Bacteria</taxon>
        <taxon>Candidatus Kaiseribacteriota</taxon>
    </lineage>
</organism>
<keyword evidence="5 7" id="KW-1133">Transmembrane helix</keyword>
<feature type="transmembrane region" description="Helical" evidence="7">
    <location>
        <begin position="25"/>
        <end position="51"/>
    </location>
</feature>
<evidence type="ECO:0000256" key="2">
    <source>
        <dbReference type="ARBA" id="ARBA00022448"/>
    </source>
</evidence>
<feature type="transmembrane region" description="Helical" evidence="7">
    <location>
        <begin position="235"/>
        <end position="257"/>
    </location>
</feature>
<dbReference type="CDD" id="cd06173">
    <property type="entry name" value="MFS_MefA_like"/>
    <property type="match status" value="1"/>
</dbReference>
<keyword evidence="6 7" id="KW-0472">Membrane</keyword>
<dbReference type="Gene3D" id="1.20.1250.20">
    <property type="entry name" value="MFS general substrate transporter like domains"/>
    <property type="match status" value="1"/>
</dbReference>
<evidence type="ECO:0000256" key="4">
    <source>
        <dbReference type="ARBA" id="ARBA00022692"/>
    </source>
</evidence>
<proteinExistence type="predicted"/>
<keyword evidence="2" id="KW-0813">Transport</keyword>
<feature type="transmembrane region" description="Helical" evidence="7">
    <location>
        <begin position="57"/>
        <end position="78"/>
    </location>
</feature>
<accession>A0A1F6CNH2</accession>